<dbReference type="RefSeq" id="WP_201922964.1">
    <property type="nucleotide sequence ID" value="NZ_BAABAX010000020.1"/>
</dbReference>
<sequence>MKKKDLITKWLDHEQLTREELKAFKNLDAYDSYEKISSNAKSFKAPKYNIEENLQDLKVSLTQEQRSIDTTKKFPINFLIRIAAIFILGIGTYFMAFYNSDTITNTIAGQKTSIELPDQSSVQLNALSSIRYKEKNWEDNRKIELEGEAYFKVAKGKTFDVHTSSGIISVLGTEFNVKQREHYFEVVCYEGLVSVTYNKNTIKLPAGSVFKVQNNNIVNTTTSLVKPDWINNLSSFHSTPYSYILKEFERQYNVTIIAKNIDQDKLFTGNFVHSNIETALQSITIPMRLKYKIDNNNITLYKE</sequence>
<dbReference type="GO" id="GO:0016989">
    <property type="term" value="F:sigma factor antagonist activity"/>
    <property type="evidence" value="ECO:0007669"/>
    <property type="project" value="TreeGrafter"/>
</dbReference>
<evidence type="ECO:0000259" key="2">
    <source>
        <dbReference type="Pfam" id="PF04773"/>
    </source>
</evidence>
<keyword evidence="1" id="KW-0472">Membrane</keyword>
<feature type="transmembrane region" description="Helical" evidence="1">
    <location>
        <begin position="78"/>
        <end position="98"/>
    </location>
</feature>
<reference evidence="4" key="1">
    <citation type="submission" date="2021-01" db="EMBL/GenBank/DDBJ databases">
        <authorList>
            <person name="Zhong Y.L."/>
        </authorList>
    </citation>
    <scope>NUCLEOTIDE SEQUENCE</scope>
    <source>
        <strain evidence="4">KCTC 23302</strain>
    </source>
</reference>
<feature type="domain" description="FecR protein" evidence="2">
    <location>
        <begin position="105"/>
        <end position="193"/>
    </location>
</feature>
<dbReference type="Pfam" id="PF16344">
    <property type="entry name" value="FecR_C"/>
    <property type="match status" value="1"/>
</dbReference>
<comment type="caution">
    <text evidence="4">The sequence shown here is derived from an EMBL/GenBank/DDBJ whole genome shotgun (WGS) entry which is preliminary data.</text>
</comment>
<dbReference type="PIRSF" id="PIRSF018266">
    <property type="entry name" value="FecR"/>
    <property type="match status" value="1"/>
</dbReference>
<dbReference type="PANTHER" id="PTHR30273:SF2">
    <property type="entry name" value="PROTEIN FECR"/>
    <property type="match status" value="1"/>
</dbReference>
<accession>A0A936ZVP6</accession>
<dbReference type="AlphaFoldDB" id="A0A936ZVP6"/>
<proteinExistence type="predicted"/>
<feature type="domain" description="Protein FecR C-terminal" evidence="3">
    <location>
        <begin position="235"/>
        <end position="300"/>
    </location>
</feature>
<evidence type="ECO:0000313" key="5">
    <source>
        <dbReference type="Proteomes" id="UP000651057"/>
    </source>
</evidence>
<organism evidence="4 5">
    <name type="scientific">Aquimarina mytili</name>
    <dbReference type="NCBI Taxonomy" id="874423"/>
    <lineage>
        <taxon>Bacteria</taxon>
        <taxon>Pseudomonadati</taxon>
        <taxon>Bacteroidota</taxon>
        <taxon>Flavobacteriia</taxon>
        <taxon>Flavobacteriales</taxon>
        <taxon>Flavobacteriaceae</taxon>
        <taxon>Aquimarina</taxon>
    </lineage>
</organism>
<dbReference type="Gene3D" id="3.55.50.30">
    <property type="match status" value="1"/>
</dbReference>
<evidence type="ECO:0000256" key="1">
    <source>
        <dbReference type="SAM" id="Phobius"/>
    </source>
</evidence>
<evidence type="ECO:0000313" key="4">
    <source>
        <dbReference type="EMBL" id="MBL0685177.1"/>
    </source>
</evidence>
<gene>
    <name evidence="4" type="ORF">JJQ60_16715</name>
</gene>
<dbReference type="Pfam" id="PF04773">
    <property type="entry name" value="FecR"/>
    <property type="match status" value="1"/>
</dbReference>
<dbReference type="InterPro" id="IPR006860">
    <property type="entry name" value="FecR"/>
</dbReference>
<keyword evidence="5" id="KW-1185">Reference proteome</keyword>
<dbReference type="Gene3D" id="2.60.120.1440">
    <property type="match status" value="1"/>
</dbReference>
<keyword evidence="1" id="KW-1133">Transmembrane helix</keyword>
<keyword evidence="1" id="KW-0812">Transmembrane</keyword>
<evidence type="ECO:0000259" key="3">
    <source>
        <dbReference type="Pfam" id="PF16344"/>
    </source>
</evidence>
<dbReference type="EMBL" id="JAERQJ010000007">
    <property type="protein sequence ID" value="MBL0685177.1"/>
    <property type="molecule type" value="Genomic_DNA"/>
</dbReference>
<dbReference type="InterPro" id="IPR032508">
    <property type="entry name" value="FecR_C"/>
</dbReference>
<dbReference type="PANTHER" id="PTHR30273">
    <property type="entry name" value="PERIPLASMIC SIGNAL SENSOR AND SIGMA FACTOR ACTIVATOR FECR-RELATED"/>
    <property type="match status" value="1"/>
</dbReference>
<dbReference type="InterPro" id="IPR012373">
    <property type="entry name" value="Ferrdict_sens_TM"/>
</dbReference>
<name>A0A936ZVP6_9FLAO</name>
<dbReference type="Proteomes" id="UP000651057">
    <property type="component" value="Unassembled WGS sequence"/>
</dbReference>
<protein>
    <submittedName>
        <fullName evidence="4">FecR family protein</fullName>
    </submittedName>
</protein>